<reference evidence="13 14" key="1">
    <citation type="submission" date="2024-02" db="EMBL/GenBank/DDBJ databases">
        <authorList>
            <person name="Daric V."/>
            <person name="Darras S."/>
        </authorList>
    </citation>
    <scope>NUCLEOTIDE SEQUENCE [LARGE SCALE GENOMIC DNA]</scope>
</reference>
<organism evidence="13 14">
    <name type="scientific">Clavelina lepadiformis</name>
    <name type="common">Light-bulb sea squirt</name>
    <name type="synonym">Ascidia lepadiformis</name>
    <dbReference type="NCBI Taxonomy" id="159417"/>
    <lineage>
        <taxon>Eukaryota</taxon>
        <taxon>Metazoa</taxon>
        <taxon>Chordata</taxon>
        <taxon>Tunicata</taxon>
        <taxon>Ascidiacea</taxon>
        <taxon>Aplousobranchia</taxon>
        <taxon>Clavelinidae</taxon>
        <taxon>Clavelina</taxon>
    </lineage>
</organism>
<dbReference type="PANTHER" id="PTHR11772">
    <property type="entry name" value="ASPARAGINE SYNTHETASE"/>
    <property type="match status" value="1"/>
</dbReference>
<dbReference type="InterPro" id="IPR050795">
    <property type="entry name" value="Asn_Synthetase"/>
</dbReference>
<evidence type="ECO:0000256" key="4">
    <source>
        <dbReference type="ARBA" id="ARBA00022598"/>
    </source>
</evidence>
<evidence type="ECO:0000313" key="13">
    <source>
        <dbReference type="EMBL" id="CAK8683318.1"/>
    </source>
</evidence>
<protein>
    <recommendedName>
        <fullName evidence="3">Asparagine synthetase [glutamine-hydrolyzing]</fullName>
        <ecNumber evidence="2">6.3.5.4</ecNumber>
    </recommendedName>
    <alternativeName>
        <fullName evidence="10">Glutamine-dependent asparagine synthetase</fullName>
    </alternativeName>
</protein>
<sequence>MCGIWALFGCDSTDIKHYASAFAISHRGPDCYQLQNVSQLRNCTLAFHRLCVVDTVRGTQPMRLVQYPHLTLLCNGEIYNFRKIKEVFGFSFETACDCEIILHLYNKFGIEKTVSLLDGVFACVILDTNTNKVMLARDTYGVRPMFYFTTRNGMLGLCSEAKGLGDILKIKNGEEQSKLLHPFPPAHYMVYDVVEGGKVSLEKSEKFHIFANRPLHWQYQNIELQEGDLDAIHANIRKLFTNAVEKRLMASRRVGSLLSGGLDSSLVAAITAKKLKAHHCPQQLQTFSIGMGESPDLIAARKVADHIGSEHHEVNFTAEEGIQAVDDVIYATESFDITTIRASTPMYLLSKYISQQTDTIVIMSGEGADELAQGYIYFHKQPSAEDGDKESRRLLEDLHLFDVLRTDRSTAAHGLEVRAPFLDHAFTSYYLSLDSELRAPTVKNIMLQL</sequence>
<keyword evidence="9" id="KW-0315">Glutamine amidotransferase</keyword>
<comment type="pathway">
    <text evidence="1">Amino-acid biosynthesis; L-asparagine biosynthesis; L-asparagine from L-aspartate (L-Gln route): step 1/1.</text>
</comment>
<dbReference type="Proteomes" id="UP001642483">
    <property type="component" value="Unassembled WGS sequence"/>
</dbReference>
<dbReference type="Pfam" id="PF13537">
    <property type="entry name" value="GATase_7"/>
    <property type="match status" value="1"/>
</dbReference>
<dbReference type="EMBL" id="CAWYQH010000097">
    <property type="protein sequence ID" value="CAK8683318.1"/>
    <property type="molecule type" value="Genomic_DNA"/>
</dbReference>
<dbReference type="CDD" id="cd00712">
    <property type="entry name" value="AsnB"/>
    <property type="match status" value="1"/>
</dbReference>
<keyword evidence="5" id="KW-0028">Amino-acid biosynthesis</keyword>
<dbReference type="PIRSF" id="PIRSF001589">
    <property type="entry name" value="Asn_synthetase_glu-h"/>
    <property type="match status" value="1"/>
</dbReference>
<dbReference type="InterPro" id="IPR006426">
    <property type="entry name" value="Asn_synth_AEB"/>
</dbReference>
<dbReference type="Pfam" id="PF00733">
    <property type="entry name" value="Asn_synthase"/>
    <property type="match status" value="2"/>
</dbReference>
<dbReference type="Gene3D" id="3.40.50.620">
    <property type="entry name" value="HUPs"/>
    <property type="match status" value="1"/>
</dbReference>
<evidence type="ECO:0000313" key="14">
    <source>
        <dbReference type="Proteomes" id="UP001642483"/>
    </source>
</evidence>
<dbReference type="CDD" id="cd01991">
    <property type="entry name" value="Asn_synthase_B_C"/>
    <property type="match status" value="1"/>
</dbReference>
<dbReference type="InterPro" id="IPR033738">
    <property type="entry name" value="AsnB_N"/>
</dbReference>
<evidence type="ECO:0000256" key="6">
    <source>
        <dbReference type="ARBA" id="ARBA00022741"/>
    </source>
</evidence>
<evidence type="ECO:0000256" key="10">
    <source>
        <dbReference type="ARBA" id="ARBA00030234"/>
    </source>
</evidence>
<comment type="caution">
    <text evidence="13">The sequence shown here is derived from an EMBL/GenBank/DDBJ whole genome shotgun (WGS) entry which is preliminary data.</text>
</comment>
<dbReference type="EC" id="6.3.5.4" evidence="2"/>
<evidence type="ECO:0000256" key="1">
    <source>
        <dbReference type="ARBA" id="ARBA00005187"/>
    </source>
</evidence>
<dbReference type="SUPFAM" id="SSF52402">
    <property type="entry name" value="Adenine nucleotide alpha hydrolases-like"/>
    <property type="match status" value="1"/>
</dbReference>
<evidence type="ECO:0000256" key="7">
    <source>
        <dbReference type="ARBA" id="ARBA00022840"/>
    </source>
</evidence>
<dbReference type="PANTHER" id="PTHR11772:SF23">
    <property type="entry name" value="ASPARAGINE SYNTHETASE [GLUTAMINE-HYDROLYZING]"/>
    <property type="match status" value="1"/>
</dbReference>
<accession>A0ABP0FUL1</accession>
<evidence type="ECO:0000256" key="8">
    <source>
        <dbReference type="ARBA" id="ARBA00022888"/>
    </source>
</evidence>
<evidence type="ECO:0000259" key="12">
    <source>
        <dbReference type="PROSITE" id="PS51278"/>
    </source>
</evidence>
<evidence type="ECO:0000256" key="11">
    <source>
        <dbReference type="ARBA" id="ARBA00048741"/>
    </source>
</evidence>
<name>A0ABP0FUL1_CLALP</name>
<dbReference type="InterPro" id="IPR017932">
    <property type="entry name" value="GATase_2_dom"/>
</dbReference>
<evidence type="ECO:0000256" key="3">
    <source>
        <dbReference type="ARBA" id="ARBA00021389"/>
    </source>
</evidence>
<comment type="catalytic activity">
    <reaction evidence="11">
        <text>L-aspartate + L-glutamine + ATP + H2O = L-asparagine + L-glutamate + AMP + diphosphate + H(+)</text>
        <dbReference type="Rhea" id="RHEA:12228"/>
        <dbReference type="ChEBI" id="CHEBI:15377"/>
        <dbReference type="ChEBI" id="CHEBI:15378"/>
        <dbReference type="ChEBI" id="CHEBI:29985"/>
        <dbReference type="ChEBI" id="CHEBI:29991"/>
        <dbReference type="ChEBI" id="CHEBI:30616"/>
        <dbReference type="ChEBI" id="CHEBI:33019"/>
        <dbReference type="ChEBI" id="CHEBI:58048"/>
        <dbReference type="ChEBI" id="CHEBI:58359"/>
        <dbReference type="ChEBI" id="CHEBI:456215"/>
        <dbReference type="EC" id="6.3.5.4"/>
    </reaction>
</comment>
<keyword evidence="6" id="KW-0547">Nucleotide-binding</keyword>
<keyword evidence="4" id="KW-0436">Ligase</keyword>
<dbReference type="PROSITE" id="PS51278">
    <property type="entry name" value="GATASE_TYPE_2"/>
    <property type="match status" value="1"/>
</dbReference>
<feature type="domain" description="Glutamine amidotransferase type-2" evidence="12">
    <location>
        <begin position="2"/>
        <end position="194"/>
    </location>
</feature>
<evidence type="ECO:0000256" key="9">
    <source>
        <dbReference type="ARBA" id="ARBA00022962"/>
    </source>
</evidence>
<proteinExistence type="predicted"/>
<keyword evidence="8" id="KW-0061">Asparagine biosynthesis</keyword>
<dbReference type="InterPro" id="IPR029055">
    <property type="entry name" value="Ntn_hydrolases_N"/>
</dbReference>
<dbReference type="Gene3D" id="3.60.20.10">
    <property type="entry name" value="Glutamine Phosphoribosylpyrophosphate, subunit 1, domain 1"/>
    <property type="match status" value="1"/>
</dbReference>
<dbReference type="SUPFAM" id="SSF56235">
    <property type="entry name" value="N-terminal nucleophile aminohydrolases (Ntn hydrolases)"/>
    <property type="match status" value="1"/>
</dbReference>
<evidence type="ECO:0000256" key="5">
    <source>
        <dbReference type="ARBA" id="ARBA00022605"/>
    </source>
</evidence>
<dbReference type="InterPro" id="IPR001962">
    <property type="entry name" value="Asn_synthase"/>
</dbReference>
<gene>
    <name evidence="13" type="ORF">CVLEPA_LOCUS14402</name>
</gene>
<keyword evidence="7" id="KW-0067">ATP-binding</keyword>
<evidence type="ECO:0000256" key="2">
    <source>
        <dbReference type="ARBA" id="ARBA00012737"/>
    </source>
</evidence>
<dbReference type="NCBIfam" id="TIGR01536">
    <property type="entry name" value="asn_synth_AEB"/>
    <property type="match status" value="1"/>
</dbReference>
<keyword evidence="14" id="KW-1185">Reference proteome</keyword>
<dbReference type="InterPro" id="IPR014729">
    <property type="entry name" value="Rossmann-like_a/b/a_fold"/>
</dbReference>